<dbReference type="Proteomes" id="UP000236291">
    <property type="component" value="Unassembled WGS sequence"/>
</dbReference>
<dbReference type="InterPro" id="IPR007052">
    <property type="entry name" value="CS_dom"/>
</dbReference>
<evidence type="ECO:0000256" key="1">
    <source>
        <dbReference type="PROSITE-ProRule" id="PRU00285"/>
    </source>
</evidence>
<dbReference type="PROSITE" id="PS01031">
    <property type="entry name" value="SHSP"/>
    <property type="match status" value="1"/>
</dbReference>
<dbReference type="EMBL" id="ASHM01022863">
    <property type="protein sequence ID" value="PNX71086.1"/>
    <property type="molecule type" value="Genomic_DNA"/>
</dbReference>
<proteinExistence type="inferred from homology"/>
<reference evidence="3 4" key="1">
    <citation type="journal article" date="2014" name="Am. J. Bot.">
        <title>Genome assembly and annotation for red clover (Trifolium pratense; Fabaceae).</title>
        <authorList>
            <person name="Istvanek J."/>
            <person name="Jaros M."/>
            <person name="Krenek A."/>
            <person name="Repkova J."/>
        </authorList>
    </citation>
    <scope>NUCLEOTIDE SEQUENCE [LARGE SCALE GENOMIC DNA]</scope>
    <source>
        <strain evidence="4">cv. Tatra</strain>
        <tissue evidence="3">Young leaves</tissue>
    </source>
</reference>
<evidence type="ECO:0000259" key="2">
    <source>
        <dbReference type="PROSITE" id="PS01031"/>
    </source>
</evidence>
<dbReference type="InterPro" id="IPR008978">
    <property type="entry name" value="HSP20-like_chaperone"/>
</dbReference>
<dbReference type="GO" id="GO:0006950">
    <property type="term" value="P:response to stress"/>
    <property type="evidence" value="ECO:0007669"/>
    <property type="project" value="UniProtKB-ARBA"/>
</dbReference>
<protein>
    <recommendedName>
        <fullName evidence="2">SHSP domain-containing protein</fullName>
    </recommendedName>
</protein>
<comment type="caution">
    <text evidence="3">The sequence shown here is derived from an EMBL/GenBank/DDBJ whole genome shotgun (WGS) entry which is preliminary data.</text>
</comment>
<organism evidence="3 4">
    <name type="scientific">Trifolium pratense</name>
    <name type="common">Red clover</name>
    <dbReference type="NCBI Taxonomy" id="57577"/>
    <lineage>
        <taxon>Eukaryota</taxon>
        <taxon>Viridiplantae</taxon>
        <taxon>Streptophyta</taxon>
        <taxon>Embryophyta</taxon>
        <taxon>Tracheophyta</taxon>
        <taxon>Spermatophyta</taxon>
        <taxon>Magnoliopsida</taxon>
        <taxon>eudicotyledons</taxon>
        <taxon>Gunneridae</taxon>
        <taxon>Pentapetalae</taxon>
        <taxon>rosids</taxon>
        <taxon>fabids</taxon>
        <taxon>Fabales</taxon>
        <taxon>Fabaceae</taxon>
        <taxon>Papilionoideae</taxon>
        <taxon>50 kb inversion clade</taxon>
        <taxon>NPAAA clade</taxon>
        <taxon>Hologalegina</taxon>
        <taxon>IRL clade</taxon>
        <taxon>Trifolieae</taxon>
        <taxon>Trifolium</taxon>
    </lineage>
</organism>
<dbReference type="InterPro" id="IPR002068">
    <property type="entry name" value="A-crystallin/Hsp20_dom"/>
</dbReference>
<evidence type="ECO:0000313" key="4">
    <source>
        <dbReference type="Proteomes" id="UP000236291"/>
    </source>
</evidence>
<dbReference type="AlphaFoldDB" id="A0A2K3KXT6"/>
<gene>
    <name evidence="3" type="ORF">L195_g026957</name>
</gene>
<reference evidence="3 4" key="2">
    <citation type="journal article" date="2017" name="Front. Plant Sci.">
        <title>Gene Classification and Mining of Molecular Markers Useful in Red Clover (Trifolium pratense) Breeding.</title>
        <authorList>
            <person name="Istvanek J."/>
            <person name="Dluhosova J."/>
            <person name="Dluhos P."/>
            <person name="Patkova L."/>
            <person name="Nedelnik J."/>
            <person name="Repkova J."/>
        </authorList>
    </citation>
    <scope>NUCLEOTIDE SEQUENCE [LARGE SCALE GENOMIC DNA]</scope>
    <source>
        <strain evidence="4">cv. Tatra</strain>
        <tissue evidence="3">Young leaves</tissue>
    </source>
</reference>
<feature type="domain" description="SHSP" evidence="2">
    <location>
        <begin position="17"/>
        <end position="119"/>
    </location>
</feature>
<dbReference type="Gene3D" id="2.60.40.790">
    <property type="match status" value="1"/>
</dbReference>
<evidence type="ECO:0000313" key="3">
    <source>
        <dbReference type="EMBL" id="PNX71086.1"/>
    </source>
</evidence>
<dbReference type="SUPFAM" id="SSF49764">
    <property type="entry name" value="HSP20-like chaperones"/>
    <property type="match status" value="1"/>
</dbReference>
<sequence>MAQNNNLFSRIWSQLVNNVNQLIKRYYEVNETEDSLTVRQYVPGLRKEDVKIRVDHNSLRFTINGNGHGHDLTGKHYNIYQTKAHVSDDHVLNIVVPKIKDEEERYQEDDDVVIHVNVE</sequence>
<comment type="similarity">
    <text evidence="1">Belongs to the small heat shock protein (HSP20) family.</text>
</comment>
<dbReference type="Pfam" id="PF04969">
    <property type="entry name" value="CS"/>
    <property type="match status" value="1"/>
</dbReference>
<name>A0A2K3KXT6_TRIPR</name>
<dbReference type="CDD" id="cd00298">
    <property type="entry name" value="ACD_sHsps_p23-like"/>
    <property type="match status" value="1"/>
</dbReference>
<accession>A0A2K3KXT6</accession>